<evidence type="ECO:0000256" key="1">
    <source>
        <dbReference type="SAM" id="MobiDB-lite"/>
    </source>
</evidence>
<evidence type="ECO:0000313" key="3">
    <source>
        <dbReference type="Proteomes" id="UP001156441"/>
    </source>
</evidence>
<feature type="region of interest" description="Disordered" evidence="1">
    <location>
        <begin position="435"/>
        <end position="648"/>
    </location>
</feature>
<feature type="compositionally biased region" description="Low complexity" evidence="1">
    <location>
        <begin position="296"/>
        <end position="312"/>
    </location>
</feature>
<evidence type="ECO:0000313" key="2">
    <source>
        <dbReference type="EMBL" id="MCT2587398.1"/>
    </source>
</evidence>
<dbReference type="InterPro" id="IPR036689">
    <property type="entry name" value="ESAT-6-like_sf"/>
</dbReference>
<proteinExistence type="predicted"/>
<reference evidence="2 3" key="1">
    <citation type="submission" date="2021-02" db="EMBL/GenBank/DDBJ databases">
        <title>Actinophytocola xerophila sp. nov., isolated from soil of cotton cropping field.</title>
        <authorList>
            <person name="Huang R."/>
            <person name="Chen X."/>
            <person name="Ge X."/>
            <person name="Liu W."/>
        </authorList>
    </citation>
    <scope>NUCLEOTIDE SEQUENCE [LARGE SCALE GENOMIC DNA]</scope>
    <source>
        <strain evidence="2 3">S1-96</strain>
    </source>
</reference>
<feature type="region of interest" description="Disordered" evidence="1">
    <location>
        <begin position="293"/>
        <end position="342"/>
    </location>
</feature>
<feature type="region of interest" description="Disordered" evidence="1">
    <location>
        <begin position="685"/>
        <end position="706"/>
    </location>
</feature>
<dbReference type="InterPro" id="IPR038332">
    <property type="entry name" value="PPE_sf"/>
</dbReference>
<sequence length="706" mass="72817">MRFELPDATSAMNEKVAAAGADGEAWDVIGAPLDHAVGEVAPEYGRKLELDLAPAPEDKRLEVAGLHWGRIGKDAARLHGLAAAIENVAGVVRAGRERLAHDWKGEAYDAFRTSIEKVERTLDDYAGAVRGAAGNLEAALSAIRTEYATYRDDAVNTHLKFTGLTEPGSWRKVDDADVEHFADRCDETLHGFASGCLKNNDEQKSYIVGRIITQQNYDDVAGWLCQDNAGLVIGQYQQITRWADEERSAISGKINNWYEATDQLRSDVDKLLADALDTLRIIAETKPFQTLSIVDAGPPAGGAPATPSQAPIPSAPPPAPESAPEPVPSPASEAPEPKPESVEIKHADRTIAVNNPTDEGQIKITVDTPAGETRSYTLDFDAASGLTPAAEPLPDTEHVPAGTNGKCVIRDGQVTIIAERSLFDADTITVTVGDGTSKPTTYTVDFTAEPEPPASADSAPDSRATGSAPVSEEPVEVPGSAESAVPDAESSVRGPVESAVPDAESSVPGAVEPAVPDAESSVPGAVESAVPDAVDPVPGAPRSADPDSPDSTPDARNSTDPDPDPARSAPTEPANPAETSPTDVSDPPAPDSPPVNTTAPANSSTAEATATQSDPSGRLSGVLLSDPPEPGEAGLASAADGEPAGATGSAVPVMAAAGAAGSGVNGDTETVGRAGTGWSVHGDLFDSGDPVHSMHGVLGEDDLKSQ</sequence>
<comment type="caution">
    <text evidence="2">The sequence shown here is derived from an EMBL/GenBank/DDBJ whole genome shotgun (WGS) entry which is preliminary data.</text>
</comment>
<dbReference type="Proteomes" id="UP001156441">
    <property type="component" value="Unassembled WGS sequence"/>
</dbReference>
<dbReference type="SUPFAM" id="SSF140453">
    <property type="entry name" value="EsxAB dimer-like"/>
    <property type="match status" value="1"/>
</dbReference>
<protein>
    <recommendedName>
        <fullName evidence="4">WXG100 family type VII secretion target</fullName>
    </recommendedName>
</protein>
<name>A0ABT2JHP2_9PSEU</name>
<gene>
    <name evidence="2" type="ORF">JT362_30170</name>
</gene>
<dbReference type="RefSeq" id="WP_260195278.1">
    <property type="nucleotide sequence ID" value="NZ_JAFFZE010000025.1"/>
</dbReference>
<accession>A0ABT2JHP2</accession>
<feature type="compositionally biased region" description="Polar residues" evidence="1">
    <location>
        <begin position="599"/>
        <end position="615"/>
    </location>
</feature>
<dbReference type="EMBL" id="JAFFZE010000025">
    <property type="protein sequence ID" value="MCT2587398.1"/>
    <property type="molecule type" value="Genomic_DNA"/>
</dbReference>
<organism evidence="2 3">
    <name type="scientific">Actinophytocola gossypii</name>
    <dbReference type="NCBI Taxonomy" id="2812003"/>
    <lineage>
        <taxon>Bacteria</taxon>
        <taxon>Bacillati</taxon>
        <taxon>Actinomycetota</taxon>
        <taxon>Actinomycetes</taxon>
        <taxon>Pseudonocardiales</taxon>
        <taxon>Pseudonocardiaceae</taxon>
    </lineage>
</organism>
<dbReference type="Gene3D" id="1.20.1260.20">
    <property type="entry name" value="PPE superfamily"/>
    <property type="match status" value="1"/>
</dbReference>
<keyword evidence="3" id="KW-1185">Reference proteome</keyword>
<feature type="compositionally biased region" description="Low complexity" evidence="1">
    <location>
        <begin position="525"/>
        <end position="543"/>
    </location>
</feature>
<feature type="compositionally biased region" description="Pro residues" evidence="1">
    <location>
        <begin position="313"/>
        <end position="329"/>
    </location>
</feature>
<evidence type="ECO:0008006" key="4">
    <source>
        <dbReference type="Google" id="ProtNLM"/>
    </source>
</evidence>
<feature type="region of interest" description="Disordered" evidence="1">
    <location>
        <begin position="349"/>
        <end position="368"/>
    </location>
</feature>